<keyword evidence="4" id="KW-1185">Reference proteome</keyword>
<dbReference type="Gene3D" id="3.90.1750.20">
    <property type="entry name" value="Putative Large Serine Recombinase, Chain B, Domain 2"/>
    <property type="match status" value="1"/>
</dbReference>
<sequence length="554" mass="63842">MARKSKYEERSTRPRARLWKPALYVRLSREDGDREESDSIVSQRELLTEFAAAREDMVDPRLYTDDGCTGTDFDRPAFQRMLEELRAGKIDCVIVKDLSRFGRNYVGVGEYLERVFPMLNVRFISVNDQVDSFLDPRSMNNLVVPFKNIINDEYCRDISNKVRASLDLKRRQGKFIGSFASYGYRKAPDDHSRLLIDEPAAAVVRDIFDWFAGGMSVLGIAKRLNAAGVPNPAAYKRAQGMNYRHPAAEKLDGLWPDSSVRRILKNRLYTGTMVQGKNRIKSYKLHISEAVPEEEWIAVEKTHEAIIPSDLFERVQSLFERDTRTAPAKKEVYLFSGFLRCADCGRAMNRKQISQPYGDYHYYICSTFKKQHSGACTKHTIRSDRLEQAVLETLRHQIALAVEMDELIATINQSGARNRSVKHLVDERVQLETERSRIEQMKLSLYPDWKAGDISRDEYHRLKEQFEQRQAKLDARIISIQARIDEVQNGVDETNSFLSQFAKYRNLQKLTREAVVELIDMIYVHEGGSITIRFKFSDAYAAAKDYIQDHGQTA</sequence>
<dbReference type="InterPro" id="IPR050639">
    <property type="entry name" value="SSR_resolvase"/>
</dbReference>
<dbReference type="InterPro" id="IPR011109">
    <property type="entry name" value="DNA_bind_recombinase_dom"/>
</dbReference>
<feature type="domain" description="Recombinase" evidence="2">
    <location>
        <begin position="181"/>
        <end position="325"/>
    </location>
</feature>
<dbReference type="InterPro" id="IPR006119">
    <property type="entry name" value="Resolv_N"/>
</dbReference>
<dbReference type="SUPFAM" id="SSF53041">
    <property type="entry name" value="Resolvase-like"/>
    <property type="match status" value="1"/>
</dbReference>
<dbReference type="EMBL" id="JAOQJE010000002">
    <property type="protein sequence ID" value="MCU6788071.1"/>
    <property type="molecule type" value="Genomic_DNA"/>
</dbReference>
<proteinExistence type="predicted"/>
<dbReference type="PROSITE" id="PS51737">
    <property type="entry name" value="RECOMBINASE_DNA_BIND"/>
    <property type="match status" value="1"/>
</dbReference>
<dbReference type="Proteomes" id="UP001652397">
    <property type="component" value="Unassembled WGS sequence"/>
</dbReference>
<dbReference type="Gene3D" id="3.40.50.1390">
    <property type="entry name" value="Resolvase, N-terminal catalytic domain"/>
    <property type="match status" value="1"/>
</dbReference>
<dbReference type="InterPro" id="IPR025378">
    <property type="entry name" value="DUF4368"/>
</dbReference>
<dbReference type="InterPro" id="IPR025827">
    <property type="entry name" value="Zn_ribbon_recom_dom"/>
</dbReference>
<dbReference type="RefSeq" id="WP_262563703.1">
    <property type="nucleotide sequence ID" value="NZ_JAOQJE010000002.1"/>
</dbReference>
<dbReference type="Pfam" id="PF00239">
    <property type="entry name" value="Resolvase"/>
    <property type="match status" value="1"/>
</dbReference>
<dbReference type="PANTHER" id="PTHR30461:SF23">
    <property type="entry name" value="DNA RECOMBINASE-RELATED"/>
    <property type="match status" value="1"/>
</dbReference>
<dbReference type="InterPro" id="IPR038109">
    <property type="entry name" value="DNA_bind_recomb_sf"/>
</dbReference>
<dbReference type="Pfam" id="PF14287">
    <property type="entry name" value="DUF4368"/>
    <property type="match status" value="1"/>
</dbReference>
<protein>
    <submittedName>
        <fullName evidence="3">Recombinase family protein</fullName>
    </submittedName>
</protein>
<dbReference type="SMART" id="SM00857">
    <property type="entry name" value="Resolvase"/>
    <property type="match status" value="1"/>
</dbReference>
<dbReference type="PROSITE" id="PS51736">
    <property type="entry name" value="RECOMBINASES_3"/>
    <property type="match status" value="1"/>
</dbReference>
<dbReference type="PANTHER" id="PTHR30461">
    <property type="entry name" value="DNA-INVERTASE FROM LAMBDOID PROPHAGE"/>
    <property type="match status" value="1"/>
</dbReference>
<dbReference type="Pfam" id="PF07508">
    <property type="entry name" value="Recombinase"/>
    <property type="match status" value="1"/>
</dbReference>
<comment type="caution">
    <text evidence="3">The sequence shown here is derived from an EMBL/GenBank/DDBJ whole genome shotgun (WGS) entry which is preliminary data.</text>
</comment>
<organism evidence="3 4">
    <name type="scientific">Agathobaculum ammoniilyticum</name>
    <dbReference type="NCBI Taxonomy" id="2981778"/>
    <lineage>
        <taxon>Bacteria</taxon>
        <taxon>Bacillati</taxon>
        <taxon>Bacillota</taxon>
        <taxon>Clostridia</taxon>
        <taxon>Eubacteriales</taxon>
        <taxon>Butyricicoccaceae</taxon>
        <taxon>Agathobaculum</taxon>
    </lineage>
</organism>
<accession>A0ABT2U0C0</accession>
<evidence type="ECO:0000259" key="1">
    <source>
        <dbReference type="PROSITE" id="PS51736"/>
    </source>
</evidence>
<dbReference type="InterPro" id="IPR036162">
    <property type="entry name" value="Resolvase-like_N_sf"/>
</dbReference>
<evidence type="ECO:0000259" key="2">
    <source>
        <dbReference type="PROSITE" id="PS51737"/>
    </source>
</evidence>
<reference evidence="3 4" key="1">
    <citation type="journal article" date="2021" name="ISME Commun">
        <title>Automated analysis of genomic sequences facilitates high-throughput and comprehensive description of bacteria.</title>
        <authorList>
            <person name="Hitch T.C.A."/>
        </authorList>
    </citation>
    <scope>NUCLEOTIDE SEQUENCE [LARGE SCALE GENOMIC DNA]</scope>
    <source>
        <strain evidence="3 4">Sanger_34</strain>
    </source>
</reference>
<feature type="domain" description="Resolvase/invertase-type recombinase catalytic" evidence="1">
    <location>
        <begin position="20"/>
        <end position="173"/>
    </location>
</feature>
<evidence type="ECO:0000313" key="3">
    <source>
        <dbReference type="EMBL" id="MCU6788071.1"/>
    </source>
</evidence>
<gene>
    <name evidence="3" type="ORF">OCV66_03060</name>
</gene>
<name>A0ABT2U0C0_9FIRM</name>
<evidence type="ECO:0000313" key="4">
    <source>
        <dbReference type="Proteomes" id="UP001652397"/>
    </source>
</evidence>
<dbReference type="Pfam" id="PF13408">
    <property type="entry name" value="Zn_ribbon_recom"/>
    <property type="match status" value="1"/>
</dbReference>